<dbReference type="Pfam" id="PF13581">
    <property type="entry name" value="HATPase_c_2"/>
    <property type="match status" value="1"/>
</dbReference>
<keyword evidence="3" id="KW-0547">Nucleotide-binding</keyword>
<dbReference type="PANTHER" id="PTHR35526:SF3">
    <property type="entry name" value="ANTI-SIGMA-F FACTOR RSBW"/>
    <property type="match status" value="1"/>
</dbReference>
<protein>
    <submittedName>
        <fullName evidence="3">ATP-binding protein</fullName>
    </submittedName>
</protein>
<evidence type="ECO:0000313" key="4">
    <source>
        <dbReference type="Proteomes" id="UP001597182"/>
    </source>
</evidence>
<dbReference type="InterPro" id="IPR036890">
    <property type="entry name" value="HATPase_C_sf"/>
</dbReference>
<dbReference type="GO" id="GO:0005524">
    <property type="term" value="F:ATP binding"/>
    <property type="evidence" value="ECO:0007669"/>
    <property type="project" value="UniProtKB-KW"/>
</dbReference>
<dbReference type="PANTHER" id="PTHR35526">
    <property type="entry name" value="ANTI-SIGMA-F FACTOR RSBW-RELATED"/>
    <property type="match status" value="1"/>
</dbReference>
<dbReference type="Gene3D" id="3.30.565.10">
    <property type="entry name" value="Histidine kinase-like ATPase, C-terminal domain"/>
    <property type="match status" value="1"/>
</dbReference>
<accession>A0ABW3VIY1</accession>
<dbReference type="Proteomes" id="UP001597182">
    <property type="component" value="Unassembled WGS sequence"/>
</dbReference>
<reference evidence="4" key="1">
    <citation type="journal article" date="2019" name="Int. J. Syst. Evol. Microbiol.">
        <title>The Global Catalogue of Microorganisms (GCM) 10K type strain sequencing project: providing services to taxonomists for standard genome sequencing and annotation.</title>
        <authorList>
            <consortium name="The Broad Institute Genomics Platform"/>
            <consortium name="The Broad Institute Genome Sequencing Center for Infectious Disease"/>
            <person name="Wu L."/>
            <person name="Ma J."/>
        </authorList>
    </citation>
    <scope>NUCLEOTIDE SEQUENCE [LARGE SCALE GENOMIC DNA]</scope>
    <source>
        <strain evidence="4">CCUG 49018</strain>
    </source>
</reference>
<gene>
    <name evidence="3" type="ORF">ACFQ34_17640</name>
</gene>
<keyword evidence="1" id="KW-0723">Serine/threonine-protein kinase</keyword>
<dbReference type="SUPFAM" id="SSF55874">
    <property type="entry name" value="ATPase domain of HSP90 chaperone/DNA topoisomerase II/histidine kinase"/>
    <property type="match status" value="1"/>
</dbReference>
<keyword evidence="3" id="KW-0067">ATP-binding</keyword>
<sequence length="143" mass="15612">MVSKFAVGGGDEFARRTWPAEVGRLRLLRNEVRCWLEALGYGLAMVDDLVLAVNEAATNAMEHAYVPPRPDSTVDVEFWIDGDALRIVVRDHGQWQPPGPPSGRGMGIPMMNQLVDTVTISPSASGTVVHLRQTLPEPAALPR</sequence>
<comment type="caution">
    <text evidence="3">The sequence shown here is derived from an EMBL/GenBank/DDBJ whole genome shotgun (WGS) entry which is preliminary data.</text>
</comment>
<keyword evidence="1" id="KW-0418">Kinase</keyword>
<dbReference type="EMBL" id="JBHTMB010000144">
    <property type="protein sequence ID" value="MFD1235117.1"/>
    <property type="molecule type" value="Genomic_DNA"/>
</dbReference>
<proteinExistence type="predicted"/>
<organism evidence="3 4">
    <name type="scientific">Pseudonocardia benzenivorans</name>
    <dbReference type="NCBI Taxonomy" id="228005"/>
    <lineage>
        <taxon>Bacteria</taxon>
        <taxon>Bacillati</taxon>
        <taxon>Actinomycetota</taxon>
        <taxon>Actinomycetes</taxon>
        <taxon>Pseudonocardiales</taxon>
        <taxon>Pseudonocardiaceae</taxon>
        <taxon>Pseudonocardia</taxon>
    </lineage>
</organism>
<evidence type="ECO:0000313" key="3">
    <source>
        <dbReference type="EMBL" id="MFD1235117.1"/>
    </source>
</evidence>
<dbReference type="InterPro" id="IPR003594">
    <property type="entry name" value="HATPase_dom"/>
</dbReference>
<dbReference type="RefSeq" id="WP_103383059.1">
    <property type="nucleotide sequence ID" value="NZ_BAABKS010000080.1"/>
</dbReference>
<keyword evidence="1" id="KW-0808">Transferase</keyword>
<feature type="domain" description="Histidine kinase/HSP90-like ATPase" evidence="2">
    <location>
        <begin position="19"/>
        <end position="132"/>
    </location>
</feature>
<dbReference type="InterPro" id="IPR050267">
    <property type="entry name" value="Anti-sigma-factor_SerPK"/>
</dbReference>
<dbReference type="CDD" id="cd16936">
    <property type="entry name" value="HATPase_RsbW-like"/>
    <property type="match status" value="1"/>
</dbReference>
<evidence type="ECO:0000259" key="2">
    <source>
        <dbReference type="Pfam" id="PF13581"/>
    </source>
</evidence>
<evidence type="ECO:0000256" key="1">
    <source>
        <dbReference type="ARBA" id="ARBA00022527"/>
    </source>
</evidence>
<name>A0ABW3VIY1_9PSEU</name>
<keyword evidence="4" id="KW-1185">Reference proteome</keyword>